<evidence type="ECO:0000256" key="1">
    <source>
        <dbReference type="SAM" id="Phobius"/>
    </source>
</evidence>
<sequence>MVVEDGLVLVRRRLVFVSLELAFSTFVGSDLDFVCSELFFVGGLRSEVGFDWALSLLVILSLFILLVVVW</sequence>
<gene>
    <name evidence="2" type="ORF">ANE_LOCUS22839</name>
</gene>
<protein>
    <recommendedName>
        <fullName evidence="4">Transmembrane protein</fullName>
    </recommendedName>
</protein>
<evidence type="ECO:0000313" key="3">
    <source>
        <dbReference type="Proteomes" id="UP000489600"/>
    </source>
</evidence>
<keyword evidence="1" id="KW-0812">Transmembrane</keyword>
<evidence type="ECO:0000313" key="2">
    <source>
        <dbReference type="EMBL" id="VVB12395.1"/>
    </source>
</evidence>
<keyword evidence="1" id="KW-0472">Membrane</keyword>
<feature type="transmembrane region" description="Helical" evidence="1">
    <location>
        <begin position="52"/>
        <end position="69"/>
    </location>
</feature>
<accession>A0A565CFJ8</accession>
<evidence type="ECO:0008006" key="4">
    <source>
        <dbReference type="Google" id="ProtNLM"/>
    </source>
</evidence>
<keyword evidence="3" id="KW-1185">Reference proteome</keyword>
<comment type="caution">
    <text evidence="2">The sequence shown here is derived from an EMBL/GenBank/DDBJ whole genome shotgun (WGS) entry which is preliminary data.</text>
</comment>
<proteinExistence type="predicted"/>
<dbReference type="Proteomes" id="UP000489600">
    <property type="component" value="Unassembled WGS sequence"/>
</dbReference>
<keyword evidence="1" id="KW-1133">Transmembrane helix</keyword>
<dbReference type="AlphaFoldDB" id="A0A565CFJ8"/>
<organism evidence="2 3">
    <name type="scientific">Arabis nemorensis</name>
    <dbReference type="NCBI Taxonomy" id="586526"/>
    <lineage>
        <taxon>Eukaryota</taxon>
        <taxon>Viridiplantae</taxon>
        <taxon>Streptophyta</taxon>
        <taxon>Embryophyta</taxon>
        <taxon>Tracheophyta</taxon>
        <taxon>Spermatophyta</taxon>
        <taxon>Magnoliopsida</taxon>
        <taxon>eudicotyledons</taxon>
        <taxon>Gunneridae</taxon>
        <taxon>Pentapetalae</taxon>
        <taxon>rosids</taxon>
        <taxon>malvids</taxon>
        <taxon>Brassicales</taxon>
        <taxon>Brassicaceae</taxon>
        <taxon>Arabideae</taxon>
        <taxon>Arabis</taxon>
    </lineage>
</organism>
<reference evidence="2" key="1">
    <citation type="submission" date="2019-07" db="EMBL/GenBank/DDBJ databases">
        <authorList>
            <person name="Dittberner H."/>
        </authorList>
    </citation>
    <scope>NUCLEOTIDE SEQUENCE [LARGE SCALE GENOMIC DNA]</scope>
</reference>
<name>A0A565CFJ8_9BRAS</name>
<dbReference type="EMBL" id="CABITT030000007">
    <property type="protein sequence ID" value="VVB12395.1"/>
    <property type="molecule type" value="Genomic_DNA"/>
</dbReference>